<organism evidence="2 3">
    <name type="scientific">Acinetobacter bouvetii</name>
    <dbReference type="NCBI Taxonomy" id="202951"/>
    <lineage>
        <taxon>Bacteria</taxon>
        <taxon>Pseudomonadati</taxon>
        <taxon>Pseudomonadota</taxon>
        <taxon>Gammaproteobacteria</taxon>
        <taxon>Moraxellales</taxon>
        <taxon>Moraxellaceae</taxon>
        <taxon>Acinetobacter</taxon>
    </lineage>
</organism>
<evidence type="ECO:0000313" key="2">
    <source>
        <dbReference type="EMBL" id="CAB1209284.1"/>
    </source>
</evidence>
<dbReference type="EMBL" id="CADDTS010000008">
    <property type="protein sequence ID" value="CAB1209284.1"/>
    <property type="molecule type" value="Genomic_DNA"/>
</dbReference>
<name>A0A811GA51_9GAMM</name>
<accession>A0A811GA51</accession>
<sequence>MKNQSKSITLLCITFLSLWMTGFSARSENVPNQEQFFMMLLSQQMMYEHCRSAYPVMMQKQFGQEQNAFQALAQKGKYDQGSLEVARQLFASYGSSVIEQKRKSMQKEMDTLYKTESRVCDLFLKQKTGVKLEVKQILYDKKTLKFYINIQDQWLQADIDGYGLGCDCKKETKIQKEQKLRAFIEKAKNYILPGDSMYMSPNSNDPRVSYMRLDEGQGHAQSTMDSSPDGVESSIDEIASESVSDLANETARKAAEAVNHVDEVAKENNLQQENLGLEFGNIRVIAAPDPLNLLTLFYNKPISVYYECEFNYRDQKATTCITQLVPYP</sequence>
<evidence type="ECO:0008006" key="4">
    <source>
        <dbReference type="Google" id="ProtNLM"/>
    </source>
</evidence>
<proteinExistence type="predicted"/>
<dbReference type="Proteomes" id="UP000489961">
    <property type="component" value="Unassembled WGS sequence"/>
</dbReference>
<protein>
    <recommendedName>
        <fullName evidence="4">DUF1311 domain-containing protein</fullName>
    </recommendedName>
</protein>
<feature type="chain" id="PRO_5032475668" description="DUF1311 domain-containing protein" evidence="1">
    <location>
        <begin position="26"/>
        <end position="328"/>
    </location>
</feature>
<evidence type="ECO:0000256" key="1">
    <source>
        <dbReference type="SAM" id="SignalP"/>
    </source>
</evidence>
<comment type="caution">
    <text evidence="2">The sequence shown here is derived from an EMBL/GenBank/DDBJ whole genome shotgun (WGS) entry which is preliminary data.</text>
</comment>
<evidence type="ECO:0000313" key="3">
    <source>
        <dbReference type="Proteomes" id="UP000489961"/>
    </source>
</evidence>
<keyword evidence="1" id="KW-0732">Signal</keyword>
<dbReference type="RefSeq" id="WP_174558531.1">
    <property type="nucleotide sequence ID" value="NZ_CADDTS010000008.1"/>
</dbReference>
<reference evidence="2 3" key="1">
    <citation type="submission" date="2020-02" db="EMBL/GenBank/DDBJ databases">
        <authorList>
            <person name="Chaudhuri R."/>
        </authorList>
    </citation>
    <scope>NUCLEOTIDE SEQUENCE [LARGE SCALE GENOMIC DNA]</scope>
    <source>
        <strain evidence="2">SFB21</strain>
    </source>
</reference>
<feature type="signal peptide" evidence="1">
    <location>
        <begin position="1"/>
        <end position="25"/>
    </location>
</feature>
<gene>
    <name evidence="2" type="ORF">SFB21_0544</name>
</gene>
<dbReference type="AlphaFoldDB" id="A0A811GA51"/>